<reference evidence="2 3" key="1">
    <citation type="journal article" date="2018" name="IMA Fungus">
        <title>IMA Genome-F 9: Draft genome sequence of Annulohypoxylon stygium, Aspergillus mulundensis, Berkeleyomyces basicola (syn. Thielaviopsis basicola), Ceratocystis smalleyi, two Cercospora beticola strains, Coleophoma cylindrospora, Fusarium fracticaudum, Phialophora cf. hyalina, and Morchella septimelata.</title>
        <authorList>
            <person name="Wingfield B.D."/>
            <person name="Bills G.F."/>
            <person name="Dong Y."/>
            <person name="Huang W."/>
            <person name="Nel W.J."/>
            <person name="Swalarsk-Parry B.S."/>
            <person name="Vaghefi N."/>
            <person name="Wilken P.M."/>
            <person name="An Z."/>
            <person name="de Beer Z.W."/>
            <person name="De Vos L."/>
            <person name="Chen L."/>
            <person name="Duong T.A."/>
            <person name="Gao Y."/>
            <person name="Hammerbacher A."/>
            <person name="Kikkert J.R."/>
            <person name="Li Y."/>
            <person name="Li H."/>
            <person name="Li K."/>
            <person name="Li Q."/>
            <person name="Liu X."/>
            <person name="Ma X."/>
            <person name="Naidoo K."/>
            <person name="Pethybridge S.J."/>
            <person name="Sun J."/>
            <person name="Steenkamp E.T."/>
            <person name="van der Nest M.A."/>
            <person name="van Wyk S."/>
            <person name="Wingfield M.J."/>
            <person name="Xiong C."/>
            <person name="Yue Q."/>
            <person name="Zhang X."/>
        </authorList>
    </citation>
    <scope>NUCLEOTIDE SEQUENCE [LARGE SCALE GENOMIC DNA]</scope>
    <source>
        <strain evidence="2 3">BP5796</strain>
    </source>
</reference>
<keyword evidence="3" id="KW-1185">Reference proteome</keyword>
<feature type="compositionally biased region" description="Low complexity" evidence="1">
    <location>
        <begin position="28"/>
        <end position="41"/>
    </location>
</feature>
<dbReference type="Proteomes" id="UP000256328">
    <property type="component" value="Unassembled WGS sequence"/>
</dbReference>
<name>A0A3D8QI92_9HELO</name>
<evidence type="ECO:0000313" key="3">
    <source>
        <dbReference type="Proteomes" id="UP000256328"/>
    </source>
</evidence>
<comment type="caution">
    <text evidence="2">The sequence shown here is derived from an EMBL/GenBank/DDBJ whole genome shotgun (WGS) entry which is preliminary data.</text>
</comment>
<feature type="compositionally biased region" description="Polar residues" evidence="1">
    <location>
        <begin position="1"/>
        <end position="26"/>
    </location>
</feature>
<dbReference type="AlphaFoldDB" id="A0A3D8QI92"/>
<feature type="region of interest" description="Disordered" evidence="1">
    <location>
        <begin position="235"/>
        <end position="258"/>
    </location>
</feature>
<dbReference type="OrthoDB" id="10384943at2759"/>
<evidence type="ECO:0000256" key="1">
    <source>
        <dbReference type="SAM" id="MobiDB-lite"/>
    </source>
</evidence>
<protein>
    <submittedName>
        <fullName evidence="2">Uncharacterized protein</fullName>
    </submittedName>
</protein>
<proteinExistence type="predicted"/>
<sequence>MTPSVDTPHSLTDMQETVQASPTEQRIPTMTPQPGTQPTDDTGFEVKLPKIYPKGKLNPVFMPPAMKAGSEARQDADMMEESGAENDGERANAWDGKFSITSKGYANKLTSGDGEMHQYHTYPYQHPDYRGDQDQHWPFQSQVRRNTLSFEALGALSACERVDYLSRGIVTPVELMARDIRALIIAKPKAPRPRPTLQHWKGREGLSSWDRARAATRLRRVSDAQRSFGRFEVDTMDVDGGSSSSTDCDVSTDEEEWL</sequence>
<feature type="compositionally biased region" description="Low complexity" evidence="1">
    <location>
        <begin position="238"/>
        <end position="249"/>
    </location>
</feature>
<dbReference type="EMBL" id="PDLN01000018">
    <property type="protein sequence ID" value="RDW61505.1"/>
    <property type="molecule type" value="Genomic_DNA"/>
</dbReference>
<accession>A0A3D8QI92</accession>
<feature type="region of interest" description="Disordered" evidence="1">
    <location>
        <begin position="1"/>
        <end position="41"/>
    </location>
</feature>
<evidence type="ECO:0000313" key="2">
    <source>
        <dbReference type="EMBL" id="RDW61505.1"/>
    </source>
</evidence>
<gene>
    <name evidence="2" type="ORF">BP5796_11397</name>
</gene>
<organism evidence="2 3">
    <name type="scientific">Coleophoma crateriformis</name>
    <dbReference type="NCBI Taxonomy" id="565419"/>
    <lineage>
        <taxon>Eukaryota</taxon>
        <taxon>Fungi</taxon>
        <taxon>Dikarya</taxon>
        <taxon>Ascomycota</taxon>
        <taxon>Pezizomycotina</taxon>
        <taxon>Leotiomycetes</taxon>
        <taxon>Helotiales</taxon>
        <taxon>Dermateaceae</taxon>
        <taxon>Coleophoma</taxon>
    </lineage>
</organism>